<feature type="compositionally biased region" description="Basic and acidic residues" evidence="1">
    <location>
        <begin position="26"/>
        <end position="41"/>
    </location>
</feature>
<gene>
    <name evidence="2" type="ORF">Q5H93_12035</name>
</gene>
<sequence length="65" mass="7336">MPTATEDESARVRRHQHRRGQGRTPASREEQRISENSRDEFMNAPMRHTAAGTNEPTSDASETKA</sequence>
<dbReference type="RefSeq" id="WP_305006773.1">
    <property type="nucleotide sequence ID" value="NZ_JAUQSY010000007.1"/>
</dbReference>
<evidence type="ECO:0000313" key="2">
    <source>
        <dbReference type="EMBL" id="MDO7875463.1"/>
    </source>
</evidence>
<feature type="region of interest" description="Disordered" evidence="1">
    <location>
        <begin position="1"/>
        <end position="65"/>
    </location>
</feature>
<feature type="compositionally biased region" description="Basic residues" evidence="1">
    <location>
        <begin position="12"/>
        <end position="21"/>
    </location>
</feature>
<proteinExistence type="predicted"/>
<comment type="caution">
    <text evidence="2">The sequence shown here is derived from an EMBL/GenBank/DDBJ whole genome shotgun (WGS) entry which is preliminary data.</text>
</comment>
<accession>A0ABT9BB48</accession>
<dbReference type="EMBL" id="JAUQSY010000007">
    <property type="protein sequence ID" value="MDO7875463.1"/>
    <property type="molecule type" value="Genomic_DNA"/>
</dbReference>
<evidence type="ECO:0000256" key="1">
    <source>
        <dbReference type="SAM" id="MobiDB-lite"/>
    </source>
</evidence>
<reference evidence="2" key="1">
    <citation type="submission" date="2023-07" db="EMBL/GenBank/DDBJ databases">
        <authorList>
            <person name="Kim M.K."/>
        </authorList>
    </citation>
    <scope>NUCLEOTIDE SEQUENCE</scope>
    <source>
        <strain evidence="2">ASUV-10-1</strain>
    </source>
</reference>
<organism evidence="2 3">
    <name type="scientific">Hymenobacter aranciens</name>
    <dbReference type="NCBI Taxonomy" id="3063996"/>
    <lineage>
        <taxon>Bacteria</taxon>
        <taxon>Pseudomonadati</taxon>
        <taxon>Bacteroidota</taxon>
        <taxon>Cytophagia</taxon>
        <taxon>Cytophagales</taxon>
        <taxon>Hymenobacteraceae</taxon>
        <taxon>Hymenobacter</taxon>
    </lineage>
</organism>
<protein>
    <submittedName>
        <fullName evidence="2">Uncharacterized protein</fullName>
    </submittedName>
</protein>
<name>A0ABT9BB48_9BACT</name>
<feature type="compositionally biased region" description="Polar residues" evidence="1">
    <location>
        <begin position="51"/>
        <end position="65"/>
    </location>
</feature>
<dbReference type="Proteomes" id="UP001176429">
    <property type="component" value="Unassembled WGS sequence"/>
</dbReference>
<evidence type="ECO:0000313" key="3">
    <source>
        <dbReference type="Proteomes" id="UP001176429"/>
    </source>
</evidence>
<keyword evidence="3" id="KW-1185">Reference proteome</keyword>